<dbReference type="InterPro" id="IPR036390">
    <property type="entry name" value="WH_DNA-bd_sf"/>
</dbReference>
<dbReference type="Gene3D" id="1.10.10.10">
    <property type="entry name" value="Winged helix-like DNA-binding domain superfamily/Winged helix DNA-binding domain"/>
    <property type="match status" value="1"/>
</dbReference>
<evidence type="ECO:0000313" key="1">
    <source>
        <dbReference type="EMBL" id="EDK25320.1"/>
    </source>
</evidence>
<sequence>MNKSGLIEIRRGPKGGYQLAKDIGEFTLYDVVTAIEPDFAVMECVHHSCIRNESKEGCAVHRELLGIQHSVEKLLKKKTMADILKK</sequence>
<accession>A5KJ17</accession>
<dbReference type="Pfam" id="PF02082">
    <property type="entry name" value="Rrf2"/>
    <property type="match status" value="1"/>
</dbReference>
<dbReference type="GO" id="GO:0003700">
    <property type="term" value="F:DNA-binding transcription factor activity"/>
    <property type="evidence" value="ECO:0007669"/>
    <property type="project" value="TreeGrafter"/>
</dbReference>
<organism evidence="1 2">
    <name type="scientific">[Ruminococcus] torques ATCC 27756</name>
    <dbReference type="NCBI Taxonomy" id="411460"/>
    <lineage>
        <taxon>Bacteria</taxon>
        <taxon>Bacillati</taxon>
        <taxon>Bacillota</taxon>
        <taxon>Clostridia</taxon>
        <taxon>Lachnospirales</taxon>
        <taxon>Lachnospiraceae</taxon>
        <taxon>Mediterraneibacter</taxon>
    </lineage>
</organism>
<dbReference type="HOGENOM" id="CLU_2495995_0_0_9"/>
<proteinExistence type="predicted"/>
<gene>
    <name evidence="1" type="ORF">RUMTOR_00214</name>
</gene>
<dbReference type="GO" id="GO:0005829">
    <property type="term" value="C:cytosol"/>
    <property type="evidence" value="ECO:0007669"/>
    <property type="project" value="TreeGrafter"/>
</dbReference>
<dbReference type="AlphaFoldDB" id="A5KJ17"/>
<dbReference type="Proteomes" id="UP000003577">
    <property type="component" value="Unassembled WGS sequence"/>
</dbReference>
<name>A5KJ17_9FIRM</name>
<protein>
    <submittedName>
        <fullName evidence="1">Transcriptional regulator</fullName>
    </submittedName>
</protein>
<dbReference type="PANTHER" id="PTHR33221:SF13">
    <property type="entry name" value="TRANSCRIPTIONAL REGULATOR-RELATED"/>
    <property type="match status" value="1"/>
</dbReference>
<dbReference type="SUPFAM" id="SSF46785">
    <property type="entry name" value="Winged helix' DNA-binding domain"/>
    <property type="match status" value="1"/>
</dbReference>
<dbReference type="PANTHER" id="PTHR33221">
    <property type="entry name" value="WINGED HELIX-TURN-HELIX TRANSCRIPTIONAL REGULATOR, RRF2 FAMILY"/>
    <property type="match status" value="1"/>
</dbReference>
<dbReference type="EMBL" id="AAVP02000001">
    <property type="protein sequence ID" value="EDK25320.1"/>
    <property type="molecule type" value="Genomic_DNA"/>
</dbReference>
<dbReference type="InterPro" id="IPR036388">
    <property type="entry name" value="WH-like_DNA-bd_sf"/>
</dbReference>
<dbReference type="PROSITE" id="PS51197">
    <property type="entry name" value="HTH_RRF2_2"/>
    <property type="match status" value="1"/>
</dbReference>
<dbReference type="PaxDb" id="411460-RUMTOR_00214"/>
<comment type="caution">
    <text evidence="1">The sequence shown here is derived from an EMBL/GenBank/DDBJ whole genome shotgun (WGS) entry which is preliminary data.</text>
</comment>
<reference evidence="1 2" key="2">
    <citation type="submission" date="2007-04" db="EMBL/GenBank/DDBJ databases">
        <title>Draft genome sequence of Ruminococcus torques (ATCC 27756).</title>
        <authorList>
            <person name="Sudarsanam P."/>
            <person name="Ley R."/>
            <person name="Guruge J."/>
            <person name="Turnbaugh P.J."/>
            <person name="Mahowald M."/>
            <person name="Liep D."/>
            <person name="Gordon J."/>
        </authorList>
    </citation>
    <scope>NUCLEOTIDE SEQUENCE [LARGE SCALE GENOMIC DNA]</scope>
    <source>
        <strain evidence="1 2">ATCC 27756</strain>
    </source>
</reference>
<evidence type="ECO:0000313" key="2">
    <source>
        <dbReference type="Proteomes" id="UP000003577"/>
    </source>
</evidence>
<reference evidence="1 2" key="1">
    <citation type="submission" date="2007-03" db="EMBL/GenBank/DDBJ databases">
        <authorList>
            <person name="Fulton L."/>
            <person name="Clifton S."/>
            <person name="Fulton B."/>
            <person name="Xu J."/>
            <person name="Minx P."/>
            <person name="Pepin K.H."/>
            <person name="Johnson M."/>
            <person name="Thiruvilangam P."/>
            <person name="Bhonagiri V."/>
            <person name="Nash W.E."/>
            <person name="Mardis E.R."/>
            <person name="Wilson R.K."/>
        </authorList>
    </citation>
    <scope>NUCLEOTIDE SEQUENCE [LARGE SCALE GENOMIC DNA]</scope>
    <source>
        <strain evidence="1 2">ATCC 27756</strain>
    </source>
</reference>
<dbReference type="InterPro" id="IPR000944">
    <property type="entry name" value="Tscrpt_reg_Rrf2"/>
</dbReference>